<dbReference type="Pfam" id="PF07759">
    <property type="entry name" value="DUF1615"/>
    <property type="match status" value="1"/>
</dbReference>
<protein>
    <submittedName>
        <fullName evidence="1">Outer membrane lipoprotein</fullName>
    </submittedName>
</protein>
<dbReference type="EMBL" id="UAWQ01000020">
    <property type="protein sequence ID" value="SQC59996.1"/>
    <property type="molecule type" value="Genomic_DNA"/>
</dbReference>
<dbReference type="Proteomes" id="UP000251721">
    <property type="component" value="Unassembled WGS sequence"/>
</dbReference>
<sequence>MQVSIAFAEQHTSGYPWKMNGTVRQEVFSLRGGLWFGTYHLLNYPASL</sequence>
<accession>A0A2X3GCL4</accession>
<proteinExistence type="predicted"/>
<dbReference type="InterPro" id="IPR011673">
    <property type="entry name" value="DUF1615"/>
</dbReference>
<evidence type="ECO:0000313" key="2">
    <source>
        <dbReference type="Proteomes" id="UP000251721"/>
    </source>
</evidence>
<dbReference type="AlphaFoldDB" id="A0A2X3GCL4"/>
<keyword evidence="1" id="KW-0449">Lipoprotein</keyword>
<reference evidence="1 2" key="1">
    <citation type="submission" date="2018-06" db="EMBL/GenBank/DDBJ databases">
        <authorList>
            <consortium name="Pathogen Informatics"/>
            <person name="Doyle S."/>
        </authorList>
    </citation>
    <scope>NUCLEOTIDE SEQUENCE [LARGE SCALE GENOMIC DNA]</scope>
    <source>
        <strain evidence="1 2">NCTC13465</strain>
    </source>
</reference>
<name>A0A2X3GCL4_KLEPN</name>
<organism evidence="1 2">
    <name type="scientific">Klebsiella pneumoniae</name>
    <dbReference type="NCBI Taxonomy" id="573"/>
    <lineage>
        <taxon>Bacteria</taxon>
        <taxon>Pseudomonadati</taxon>
        <taxon>Pseudomonadota</taxon>
        <taxon>Gammaproteobacteria</taxon>
        <taxon>Enterobacterales</taxon>
        <taxon>Enterobacteriaceae</taxon>
        <taxon>Klebsiella/Raoultella group</taxon>
        <taxon>Klebsiella</taxon>
        <taxon>Klebsiella pneumoniae complex</taxon>
    </lineage>
</organism>
<gene>
    <name evidence="1" type="ORF">NCTC13465_06315</name>
</gene>
<evidence type="ECO:0000313" key="1">
    <source>
        <dbReference type="EMBL" id="SQC59996.1"/>
    </source>
</evidence>